<gene>
    <name evidence="2" type="ORF">BDV29DRAFT_197398</name>
</gene>
<dbReference type="Pfam" id="PF22917">
    <property type="entry name" value="PRISE"/>
    <property type="match status" value="1"/>
</dbReference>
<dbReference type="PANTHER" id="PTHR32487">
    <property type="entry name" value="3-OXO-DELTA(4,5)-STEROID 5-BETA-REDUCTASE"/>
    <property type="match status" value="1"/>
</dbReference>
<evidence type="ECO:0000259" key="1">
    <source>
        <dbReference type="Pfam" id="PF22917"/>
    </source>
</evidence>
<evidence type="ECO:0000313" key="3">
    <source>
        <dbReference type="Proteomes" id="UP000326565"/>
    </source>
</evidence>
<dbReference type="InterPro" id="IPR055222">
    <property type="entry name" value="PRISE-like_Rossmann-fold"/>
</dbReference>
<keyword evidence="3" id="KW-1185">Reference proteome</keyword>
<feature type="domain" description="PRISE-like Rossmann-fold" evidence="1">
    <location>
        <begin position="13"/>
        <end position="382"/>
    </location>
</feature>
<dbReference type="Proteomes" id="UP000326565">
    <property type="component" value="Unassembled WGS sequence"/>
</dbReference>
<dbReference type="OrthoDB" id="1731983at2759"/>
<accession>A0A5N5WSH3</accession>
<organism evidence="2 3">
    <name type="scientific">Aspergillus leporis</name>
    <dbReference type="NCBI Taxonomy" id="41062"/>
    <lineage>
        <taxon>Eukaryota</taxon>
        <taxon>Fungi</taxon>
        <taxon>Dikarya</taxon>
        <taxon>Ascomycota</taxon>
        <taxon>Pezizomycotina</taxon>
        <taxon>Eurotiomycetes</taxon>
        <taxon>Eurotiomycetidae</taxon>
        <taxon>Eurotiales</taxon>
        <taxon>Aspergillaceae</taxon>
        <taxon>Aspergillus</taxon>
        <taxon>Aspergillus subgen. Circumdati</taxon>
    </lineage>
</organism>
<dbReference type="SUPFAM" id="SSF51735">
    <property type="entry name" value="NAD(P)-binding Rossmann-fold domains"/>
    <property type="match status" value="1"/>
</dbReference>
<evidence type="ECO:0000313" key="2">
    <source>
        <dbReference type="EMBL" id="KAB8071421.1"/>
    </source>
</evidence>
<sequence>MVNRYSNPLPKVALVTGANGITGYAIIENLIRRPETEWSKIIVTSRRPLANYWVDPRVEFIALDLLEAKEALVQKMRTICSEVTHAYFTSYIHNNDFNKLAEKNCPLFRNFLEVIDTVCPRLERVCLQTGGKHYALQFQETSTLLYEDFPRYEGPGSKSIFYYQQEDDLFEMQKRRNTWHYNIIRPLGIIGFTPQFSGINGAVPIAQYFLICRELGEEPRWPGNLRNYHRAEAQSYSPSIADLTIFATTHDSCKDEAFNHINGDVIVFKFLWARLGEYFNMQVPSYSSLPDEEKSQIDLKEWAMDKAPVWERIVAKYGGSVDSFQIDAFELMNWFVNPGDNVTAPYMSTVNKARKAGWDRVDDSYDAWTRTLQSYENAGVLPNHRHFHEN</sequence>
<dbReference type="InterPro" id="IPR036291">
    <property type="entry name" value="NAD(P)-bd_dom_sf"/>
</dbReference>
<proteinExistence type="predicted"/>
<dbReference type="Gene3D" id="3.40.50.720">
    <property type="entry name" value="NAD(P)-binding Rossmann-like Domain"/>
    <property type="match status" value="1"/>
</dbReference>
<reference evidence="2 3" key="1">
    <citation type="submission" date="2019-04" db="EMBL/GenBank/DDBJ databases">
        <title>Friends and foes A comparative genomics study of 23 Aspergillus species from section Flavi.</title>
        <authorList>
            <consortium name="DOE Joint Genome Institute"/>
            <person name="Kjaerbolling I."/>
            <person name="Vesth T."/>
            <person name="Frisvad J.C."/>
            <person name="Nybo J.L."/>
            <person name="Theobald S."/>
            <person name="Kildgaard S."/>
            <person name="Isbrandt T."/>
            <person name="Kuo A."/>
            <person name="Sato A."/>
            <person name="Lyhne E.K."/>
            <person name="Kogle M.E."/>
            <person name="Wiebenga A."/>
            <person name="Kun R.S."/>
            <person name="Lubbers R.J."/>
            <person name="Makela M.R."/>
            <person name="Barry K."/>
            <person name="Chovatia M."/>
            <person name="Clum A."/>
            <person name="Daum C."/>
            <person name="Haridas S."/>
            <person name="He G."/>
            <person name="LaButti K."/>
            <person name="Lipzen A."/>
            <person name="Mondo S."/>
            <person name="Riley R."/>
            <person name="Salamov A."/>
            <person name="Simmons B.A."/>
            <person name="Magnuson J.K."/>
            <person name="Henrissat B."/>
            <person name="Mortensen U.H."/>
            <person name="Larsen T.O."/>
            <person name="Devries R.P."/>
            <person name="Grigoriev I.V."/>
            <person name="Machida M."/>
            <person name="Baker S.E."/>
            <person name="Andersen M.R."/>
        </authorList>
    </citation>
    <scope>NUCLEOTIDE SEQUENCE [LARGE SCALE GENOMIC DNA]</scope>
    <source>
        <strain evidence="2 3">CBS 151.66</strain>
    </source>
</reference>
<name>A0A5N5WSH3_9EURO</name>
<dbReference type="AlphaFoldDB" id="A0A5N5WSH3"/>
<protein>
    <submittedName>
        <fullName evidence="2">Nucleoside-diphosphate-sugar epimerase GsfE</fullName>
    </submittedName>
</protein>
<dbReference type="CDD" id="cd08948">
    <property type="entry name" value="5beta-POR_like_SDR_a"/>
    <property type="match status" value="1"/>
</dbReference>
<dbReference type="EMBL" id="ML732273">
    <property type="protein sequence ID" value="KAB8071421.1"/>
    <property type="molecule type" value="Genomic_DNA"/>
</dbReference>
<dbReference type="PANTHER" id="PTHR32487:SF0">
    <property type="entry name" value="3-OXO-DELTA(4,5)-STEROID 5-BETA-REDUCTASE"/>
    <property type="match status" value="1"/>
</dbReference>